<dbReference type="Proteomes" id="UP000178155">
    <property type="component" value="Unassembled WGS sequence"/>
</dbReference>
<dbReference type="AlphaFoldDB" id="A0A1F8HBB5"/>
<evidence type="ECO:0000313" key="1">
    <source>
        <dbReference type="EMBL" id="OGN34229.1"/>
    </source>
</evidence>
<comment type="caution">
    <text evidence="1">The sequence shown here is derived from an EMBL/GenBank/DDBJ whole genome shotgun (WGS) entry which is preliminary data.</text>
</comment>
<accession>A0A1F8HBB5</accession>
<evidence type="ECO:0000313" key="2">
    <source>
        <dbReference type="Proteomes" id="UP000178155"/>
    </source>
</evidence>
<proteinExistence type="predicted"/>
<dbReference type="EMBL" id="MGKW01000016">
    <property type="protein sequence ID" value="OGN34229.1"/>
    <property type="molecule type" value="Genomic_DNA"/>
</dbReference>
<sequence length="115" mass="12844">MPSVLLESEEVSLLGESGYLYGVNISKVFEVPLAPEHRDAYLNALLKSSQRLGRKFFLKWSGDSCLSFTIDKRAFHRNGEKLVGVDDDLIGFLDIIIEDTKEHAGLATISPSRYP</sequence>
<protein>
    <submittedName>
        <fullName evidence="1">Uncharacterized protein</fullName>
    </submittedName>
</protein>
<reference evidence="1 2" key="1">
    <citation type="journal article" date="2016" name="Nat. Commun.">
        <title>Thousands of microbial genomes shed light on interconnected biogeochemical processes in an aquifer system.</title>
        <authorList>
            <person name="Anantharaman K."/>
            <person name="Brown C.T."/>
            <person name="Hug L.A."/>
            <person name="Sharon I."/>
            <person name="Castelle C.J."/>
            <person name="Probst A.J."/>
            <person name="Thomas B.C."/>
            <person name="Singh A."/>
            <person name="Wilkins M.J."/>
            <person name="Karaoz U."/>
            <person name="Brodie E.L."/>
            <person name="Williams K.H."/>
            <person name="Hubbard S.S."/>
            <person name="Banfield J.F."/>
        </authorList>
    </citation>
    <scope>NUCLEOTIDE SEQUENCE [LARGE SCALE GENOMIC DNA]</scope>
</reference>
<name>A0A1F8HBB5_9BACT</name>
<gene>
    <name evidence="1" type="ORF">A3I39_01975</name>
</gene>
<organism evidence="1 2">
    <name type="scientific">Candidatus Yanofskybacteria bacterium RIFCSPLOWO2_02_FULL_47_9b</name>
    <dbReference type="NCBI Taxonomy" id="1802708"/>
    <lineage>
        <taxon>Bacteria</taxon>
        <taxon>Candidatus Yanofskyibacteriota</taxon>
    </lineage>
</organism>